<accession>A0A507ZGK1</accession>
<dbReference type="AlphaFoldDB" id="A0A507ZGK1"/>
<evidence type="ECO:0000313" key="3">
    <source>
        <dbReference type="Proteomes" id="UP000317169"/>
    </source>
</evidence>
<dbReference type="SMART" id="SM00867">
    <property type="entry name" value="YceI"/>
    <property type="match status" value="1"/>
</dbReference>
<dbReference type="PANTHER" id="PTHR34406:SF1">
    <property type="entry name" value="PROTEIN YCEI"/>
    <property type="match status" value="1"/>
</dbReference>
<sequence length="174" mass="19538">METAVKTNWKLDPTHSEIEFKVKHMMISTVSGSFAEFDGEIEAADDSFKDAKFKFNAKIDSISTKNEERDTHLKSEDFFSAEKYPHLTFESKSFDGEKMVGNMTIKDVTKEVILDVDFNGIADDQYGQTKAGFEATGKINRKDFGLNWSAVTEAGNVVVSDKVKLVANLQFTKQ</sequence>
<reference evidence="2 3" key="1">
    <citation type="submission" date="2019-06" db="EMBL/GenBank/DDBJ databases">
        <title>Flavibacter putida gen. nov., sp. nov., a novel marine bacterium of the family Flavobacteriaceae isolated from coastal seawater.</title>
        <authorList>
            <person name="Feng X."/>
        </authorList>
    </citation>
    <scope>NUCLEOTIDE SEQUENCE [LARGE SCALE GENOMIC DNA]</scope>
    <source>
        <strain evidence="2 3">PLHSN227</strain>
    </source>
</reference>
<protein>
    <submittedName>
        <fullName evidence="2">YceI family protein</fullName>
    </submittedName>
</protein>
<dbReference type="InterPro" id="IPR036761">
    <property type="entry name" value="TTHA0802/YceI-like_sf"/>
</dbReference>
<organism evidence="2 3">
    <name type="scientific">Haloflavibacter putidus</name>
    <dbReference type="NCBI Taxonomy" id="2576776"/>
    <lineage>
        <taxon>Bacteria</taxon>
        <taxon>Pseudomonadati</taxon>
        <taxon>Bacteroidota</taxon>
        <taxon>Flavobacteriia</taxon>
        <taxon>Flavobacteriales</taxon>
        <taxon>Flavobacteriaceae</taxon>
        <taxon>Haloflavibacter</taxon>
    </lineage>
</organism>
<proteinExistence type="predicted"/>
<comment type="caution">
    <text evidence="2">The sequence shown here is derived from an EMBL/GenBank/DDBJ whole genome shotgun (WGS) entry which is preliminary data.</text>
</comment>
<feature type="domain" description="Lipid/polyisoprenoid-binding YceI-like" evidence="1">
    <location>
        <begin position="8"/>
        <end position="172"/>
    </location>
</feature>
<dbReference type="PANTHER" id="PTHR34406">
    <property type="entry name" value="PROTEIN YCEI"/>
    <property type="match status" value="1"/>
</dbReference>
<keyword evidence="3" id="KW-1185">Reference proteome</keyword>
<dbReference type="SUPFAM" id="SSF101874">
    <property type="entry name" value="YceI-like"/>
    <property type="match status" value="1"/>
</dbReference>
<dbReference type="Pfam" id="PF04264">
    <property type="entry name" value="YceI"/>
    <property type="match status" value="1"/>
</dbReference>
<evidence type="ECO:0000313" key="2">
    <source>
        <dbReference type="EMBL" id="TQD36279.1"/>
    </source>
</evidence>
<dbReference type="RefSeq" id="WP_141422308.1">
    <property type="nucleotide sequence ID" value="NZ_VIAR01000011.1"/>
</dbReference>
<name>A0A507ZGK1_9FLAO</name>
<dbReference type="Gene3D" id="2.40.128.110">
    <property type="entry name" value="Lipid/polyisoprenoid-binding, YceI-like"/>
    <property type="match status" value="1"/>
</dbReference>
<gene>
    <name evidence="2" type="ORF">FKR84_10730</name>
</gene>
<dbReference type="Proteomes" id="UP000317169">
    <property type="component" value="Unassembled WGS sequence"/>
</dbReference>
<dbReference type="EMBL" id="VIAR01000011">
    <property type="protein sequence ID" value="TQD36279.1"/>
    <property type="molecule type" value="Genomic_DNA"/>
</dbReference>
<evidence type="ECO:0000259" key="1">
    <source>
        <dbReference type="SMART" id="SM00867"/>
    </source>
</evidence>
<dbReference type="OrthoDB" id="9811006at2"/>
<dbReference type="InterPro" id="IPR007372">
    <property type="entry name" value="Lipid/polyisoprenoid-bd_YceI"/>
</dbReference>